<dbReference type="GO" id="GO:0008483">
    <property type="term" value="F:transaminase activity"/>
    <property type="evidence" value="ECO:0007669"/>
    <property type="project" value="TreeGrafter"/>
</dbReference>
<dbReference type="PANTHER" id="PTHR30244">
    <property type="entry name" value="TRANSAMINASE"/>
    <property type="match status" value="1"/>
</dbReference>
<feature type="modified residue" description="N6-(pyridoxal phosphate)lysine" evidence="2">
    <location>
        <position position="185"/>
    </location>
</feature>
<feature type="active site" description="Proton acceptor" evidence="1">
    <location>
        <position position="185"/>
    </location>
</feature>
<keyword evidence="5" id="KW-1185">Reference proteome</keyword>
<organism evidence="4 5">
    <name type="scientific">Clostridium isatidis</name>
    <dbReference type="NCBI Taxonomy" id="182773"/>
    <lineage>
        <taxon>Bacteria</taxon>
        <taxon>Bacillati</taxon>
        <taxon>Bacillota</taxon>
        <taxon>Clostridia</taxon>
        <taxon>Eubacteriales</taxon>
        <taxon>Clostridiaceae</taxon>
        <taxon>Clostridium</taxon>
    </lineage>
</organism>
<dbReference type="InterPro" id="IPR015421">
    <property type="entry name" value="PyrdxlP-dep_Trfase_major"/>
</dbReference>
<dbReference type="OrthoDB" id="9810913at2"/>
<dbReference type="EMBL" id="CP016786">
    <property type="protein sequence ID" value="ASW44437.1"/>
    <property type="molecule type" value="Genomic_DNA"/>
</dbReference>
<protein>
    <submittedName>
        <fullName evidence="4">Capsular biosynthesis protein</fullName>
    </submittedName>
</protein>
<dbReference type="InterPro" id="IPR015422">
    <property type="entry name" value="PyrdxlP-dep_Trfase_small"/>
</dbReference>
<dbReference type="CDD" id="cd00616">
    <property type="entry name" value="AHBA_syn"/>
    <property type="match status" value="1"/>
</dbReference>
<dbReference type="SUPFAM" id="SSF53383">
    <property type="entry name" value="PLP-dependent transferases"/>
    <property type="match status" value="1"/>
</dbReference>
<comment type="similarity">
    <text evidence="3">Belongs to the DegT/DnrJ/EryC1 family.</text>
</comment>
<evidence type="ECO:0000256" key="2">
    <source>
        <dbReference type="PIRSR" id="PIRSR000390-2"/>
    </source>
</evidence>
<dbReference type="GO" id="GO:0000271">
    <property type="term" value="P:polysaccharide biosynthetic process"/>
    <property type="evidence" value="ECO:0007669"/>
    <property type="project" value="TreeGrafter"/>
</dbReference>
<dbReference type="Gene3D" id="3.40.640.10">
    <property type="entry name" value="Type I PLP-dependent aspartate aminotransferase-like (Major domain)"/>
    <property type="match status" value="1"/>
</dbReference>
<keyword evidence="2 3" id="KW-0663">Pyridoxal phosphate</keyword>
<dbReference type="Proteomes" id="UP000264883">
    <property type="component" value="Chromosome"/>
</dbReference>
<evidence type="ECO:0000313" key="4">
    <source>
        <dbReference type="EMBL" id="ASW44437.1"/>
    </source>
</evidence>
<dbReference type="PANTHER" id="PTHR30244:SF34">
    <property type="entry name" value="DTDP-4-AMINO-4,6-DIDEOXYGALACTOSE TRANSAMINASE"/>
    <property type="match status" value="1"/>
</dbReference>
<dbReference type="Pfam" id="PF01041">
    <property type="entry name" value="DegT_DnrJ_EryC1"/>
    <property type="match status" value="1"/>
</dbReference>
<accession>A0A343JFX9</accession>
<dbReference type="InterPro" id="IPR015424">
    <property type="entry name" value="PyrdxlP-dep_Trfase"/>
</dbReference>
<dbReference type="FunFam" id="3.90.1150.10:FF:000092">
    <property type="entry name" value="Capsular polysaccharide biosynthesis protein"/>
    <property type="match status" value="1"/>
</dbReference>
<proteinExistence type="inferred from homology"/>
<dbReference type="Gene3D" id="3.90.1150.10">
    <property type="entry name" value="Aspartate Aminotransferase, domain 1"/>
    <property type="match status" value="1"/>
</dbReference>
<dbReference type="KEGG" id="cia:BEN51_02630"/>
<dbReference type="PIRSF" id="PIRSF000390">
    <property type="entry name" value="PLP_StrS"/>
    <property type="match status" value="1"/>
</dbReference>
<sequence>MKNIPFSPPDITEQEINAVVEVLKSGWITSGPNLAKFEEEIQEYCKVNHAVALNSATAAMELILKVLDIKEGDEIITTPYTYTATASVALHRGILPVMCDVAKDSFYMDYDKLKTLITDKTKVIMPVDYAGYPADYDRIKGILKELNREDIIISVDSAHSFGATYKGEKVGGQCDFHSFSFHAVKNLTTAEGGVITYNDNNFAEKEDLSKELKYTALHGQSKDALSKMQAGAWEYDIITDGFKCNMTDINAAIGRAQLKRYEEMLKIRKAIFETYTRILEKEDFSIIPLYNNNEGTESSYHLYTYRVTGFKEEQRNLLIKKLAEKGISTNVHYKPLPMLTLYKNLGYKIEDYPNAYAQYENEITLPVYSTLSLEDAEYVAKETVKAIKEII</sequence>
<evidence type="ECO:0000313" key="5">
    <source>
        <dbReference type="Proteomes" id="UP000264883"/>
    </source>
</evidence>
<evidence type="ECO:0000256" key="3">
    <source>
        <dbReference type="RuleBase" id="RU004508"/>
    </source>
</evidence>
<reference evidence="4 5" key="1">
    <citation type="submission" date="2016-08" db="EMBL/GenBank/DDBJ databases">
        <title>Complete Genome Sequence Of The Indigo Reducing Clostridium isatidis DSM15098.</title>
        <authorList>
            <person name="Little G.T."/>
            <person name="Minton N.P."/>
        </authorList>
    </citation>
    <scope>NUCLEOTIDE SEQUENCE [LARGE SCALE GENOMIC DNA]</scope>
    <source>
        <strain evidence="4 5">DSM 15098</strain>
    </source>
</reference>
<dbReference type="AlphaFoldDB" id="A0A343JFX9"/>
<dbReference type="GO" id="GO:0030170">
    <property type="term" value="F:pyridoxal phosphate binding"/>
    <property type="evidence" value="ECO:0007669"/>
    <property type="project" value="TreeGrafter"/>
</dbReference>
<dbReference type="InterPro" id="IPR000653">
    <property type="entry name" value="DegT/StrS_aminotransferase"/>
</dbReference>
<gene>
    <name evidence="4" type="ORF">BEN51_02630</name>
</gene>
<name>A0A343JFX9_9CLOT</name>
<evidence type="ECO:0000256" key="1">
    <source>
        <dbReference type="PIRSR" id="PIRSR000390-1"/>
    </source>
</evidence>